<dbReference type="InterPro" id="IPR029021">
    <property type="entry name" value="Prot-tyrosine_phosphatase-like"/>
</dbReference>
<dbReference type="AlphaFoldDB" id="A0A2P2L9P0"/>
<dbReference type="PANTHER" id="PTHR12305:SF87">
    <property type="entry name" value="PHOSPHATIDYLINOSITOL 3,4,5-TRISPHOSPHATE 3-PHOSPHATASE AND PROTEIN-TYROSINE-PHOSPHATASE PTEN2B"/>
    <property type="match status" value="1"/>
</dbReference>
<reference evidence="2" key="1">
    <citation type="submission" date="2018-02" db="EMBL/GenBank/DDBJ databases">
        <title>Rhizophora mucronata_Transcriptome.</title>
        <authorList>
            <person name="Meera S.P."/>
            <person name="Sreeshan A."/>
            <person name="Augustine A."/>
        </authorList>
    </citation>
    <scope>NUCLEOTIDE SEQUENCE</scope>
    <source>
        <tissue evidence="2">Leaf</tissue>
    </source>
</reference>
<sequence length="191" mass="20149">MDADSAKASDSSHKDSPKPSSGVVVPGGQNIQVQELPASGVTLRDAGSSMPRPAAPADSSAGGFGISSFSRFTGGLGLHFPSMGPAAPQENASAKQAVGGVFESFTKGLVDTSKSAVKAMQVKARHVVSQNKRRYQEGGFDLDMAYITENIIAMGFPAGDISSGLFGFFEGFYRNHMEEVITFFETHHKVQ</sequence>
<dbReference type="GO" id="GO:0016314">
    <property type="term" value="F:phosphatidylinositol-3,4,5-trisphosphate 3-phosphatase activity"/>
    <property type="evidence" value="ECO:0007669"/>
    <property type="project" value="TreeGrafter"/>
</dbReference>
<name>A0A2P2L9P0_RHIMU</name>
<protein>
    <submittedName>
        <fullName evidence="2">Phosphatidylinositol 3 4 5-trisphosphate 3-phosphatase and protein-tyrosine-phosphatase PTEN2A isoform X2</fullName>
    </submittedName>
</protein>
<feature type="compositionally biased region" description="Basic and acidic residues" evidence="1">
    <location>
        <begin position="1"/>
        <end position="17"/>
    </location>
</feature>
<accession>A0A2P2L9P0</accession>
<dbReference type="PANTHER" id="PTHR12305">
    <property type="entry name" value="PHOSPHATASE WITH HOMOLOGY TO TENSIN"/>
    <property type="match status" value="1"/>
</dbReference>
<dbReference type="EMBL" id="GGEC01034209">
    <property type="protein sequence ID" value="MBX14693.1"/>
    <property type="molecule type" value="Transcribed_RNA"/>
</dbReference>
<evidence type="ECO:0000256" key="1">
    <source>
        <dbReference type="SAM" id="MobiDB-lite"/>
    </source>
</evidence>
<evidence type="ECO:0000313" key="2">
    <source>
        <dbReference type="EMBL" id="MBX14693.1"/>
    </source>
</evidence>
<dbReference type="Gene3D" id="3.90.190.10">
    <property type="entry name" value="Protein tyrosine phosphatase superfamily"/>
    <property type="match status" value="1"/>
</dbReference>
<organism evidence="2">
    <name type="scientific">Rhizophora mucronata</name>
    <name type="common">Asiatic mangrove</name>
    <dbReference type="NCBI Taxonomy" id="61149"/>
    <lineage>
        <taxon>Eukaryota</taxon>
        <taxon>Viridiplantae</taxon>
        <taxon>Streptophyta</taxon>
        <taxon>Embryophyta</taxon>
        <taxon>Tracheophyta</taxon>
        <taxon>Spermatophyta</taxon>
        <taxon>Magnoliopsida</taxon>
        <taxon>eudicotyledons</taxon>
        <taxon>Gunneridae</taxon>
        <taxon>Pentapetalae</taxon>
        <taxon>rosids</taxon>
        <taxon>fabids</taxon>
        <taxon>Malpighiales</taxon>
        <taxon>Rhizophoraceae</taxon>
        <taxon>Rhizophora</taxon>
    </lineage>
</organism>
<dbReference type="GO" id="GO:0005829">
    <property type="term" value="C:cytosol"/>
    <property type="evidence" value="ECO:0007669"/>
    <property type="project" value="TreeGrafter"/>
</dbReference>
<dbReference type="InterPro" id="IPR051281">
    <property type="entry name" value="Dual-spec_lipid-protein_phosph"/>
</dbReference>
<proteinExistence type="predicted"/>
<feature type="region of interest" description="Disordered" evidence="1">
    <location>
        <begin position="1"/>
        <end position="60"/>
    </location>
</feature>